<evidence type="ECO:0000313" key="2">
    <source>
        <dbReference type="EMBL" id="QKF79243.1"/>
    </source>
</evidence>
<dbReference type="GeneID" id="71771752"/>
<name>A0A7L5I8X2_9BACT</name>
<dbReference type="RefSeq" id="WP_244948520.1">
    <property type="nucleotide sequence ID" value="NZ_CP053825.1"/>
</dbReference>
<accession>A0A7L5I8X2</accession>
<sequence>MTAYVHIGTPKTGTTTIQYFLTQNTRLLESKNIIYPLSIESLYQHWELVNLCFEIYQNIDSFHKIIEYSDVFRKLSLEILNHPNKSFLFSTEGLTWWVDDVKKIKILKGIFDNLGFNKVYIIVYLRNIYDFTLSMASQSVKENYTSPFDVFPWKYFKRHIFDYQFICKCYSEVFGKENMIVRLFDKNEFYQGDLLKDFVHAIGLEWNNDFTVPIKQNKSMDLLGMELFKRINKLSFEYSQINSFVQNYSEKYFDSKEILLQYKPSKKIIESYINYFEESNEWVRKEFFSHKKSLFPKKDLTKYKENYELKEMKPEYWDKIAEFIADIVKTKNQIIIDKTNIIQNKDKIIIEQTTQVKSLQTTIKDNETKLIQYQTSNNTFSNTIKEKDNIINSNINQINQLKNNIQEKSTQLNQIQSKLSFQTKYGTAKTRIQNQLSYKLGQAMITNSKSLLGYIRMPFVLSYIKDKHKQEQKIYQEKIKKDPSLKLPPLESYLDYKEALKEKECLTYKLGQALIQANKTWYGGGISSCCLKLGN</sequence>
<dbReference type="KEGG" id="carm:CARM_0288"/>
<evidence type="ECO:0000313" key="3">
    <source>
        <dbReference type="Proteomes" id="UP000509246"/>
    </source>
</evidence>
<reference evidence="2 3" key="1">
    <citation type="submission" date="2020-05" db="EMBL/GenBank/DDBJ databases">
        <title>Complete genome sequencing of Campylobacter and Arcobacter type strains.</title>
        <authorList>
            <person name="Miller W.G."/>
            <person name="Yee E."/>
        </authorList>
    </citation>
    <scope>NUCLEOTIDE SEQUENCE [LARGE SCALE GENOMIC DNA]</scope>
    <source>
        <strain evidence="2 3">CCUG 73571</strain>
    </source>
</reference>
<protein>
    <recommendedName>
        <fullName evidence="4">Sulfotransferase domain-containing protein</fullName>
    </recommendedName>
</protein>
<dbReference type="Gene3D" id="3.40.50.300">
    <property type="entry name" value="P-loop containing nucleotide triphosphate hydrolases"/>
    <property type="match status" value="1"/>
</dbReference>
<gene>
    <name evidence="2" type="ORF">CARM_0288</name>
</gene>
<dbReference type="InterPro" id="IPR027417">
    <property type="entry name" value="P-loop_NTPase"/>
</dbReference>
<organism evidence="2 3">
    <name type="scientific">Campylobacter armoricus</name>
    <dbReference type="NCBI Taxonomy" id="2505970"/>
    <lineage>
        <taxon>Bacteria</taxon>
        <taxon>Pseudomonadati</taxon>
        <taxon>Campylobacterota</taxon>
        <taxon>Epsilonproteobacteria</taxon>
        <taxon>Campylobacterales</taxon>
        <taxon>Campylobacteraceae</taxon>
        <taxon>Campylobacter</taxon>
    </lineage>
</organism>
<dbReference type="EMBL" id="CP053825">
    <property type="protein sequence ID" value="QKF79243.1"/>
    <property type="molecule type" value="Genomic_DNA"/>
</dbReference>
<keyword evidence="1" id="KW-0175">Coiled coil</keyword>
<dbReference type="SUPFAM" id="SSF52540">
    <property type="entry name" value="P-loop containing nucleoside triphosphate hydrolases"/>
    <property type="match status" value="1"/>
</dbReference>
<proteinExistence type="predicted"/>
<evidence type="ECO:0000256" key="1">
    <source>
        <dbReference type="SAM" id="Coils"/>
    </source>
</evidence>
<dbReference type="Proteomes" id="UP000509246">
    <property type="component" value="Chromosome"/>
</dbReference>
<evidence type="ECO:0008006" key="4">
    <source>
        <dbReference type="Google" id="ProtNLM"/>
    </source>
</evidence>
<feature type="coiled-coil region" evidence="1">
    <location>
        <begin position="384"/>
        <end position="418"/>
    </location>
</feature>
<keyword evidence="3" id="KW-1185">Reference proteome</keyword>
<dbReference type="AlphaFoldDB" id="A0A7L5I8X2"/>